<keyword evidence="2" id="KW-1003">Cell membrane</keyword>
<comment type="caution">
    <text evidence="7">The sequence shown here is derived from an EMBL/GenBank/DDBJ whole genome shotgun (WGS) entry which is preliminary data.</text>
</comment>
<accession>A0A8J3PFU7</accession>
<keyword evidence="4 6" id="KW-1133">Transmembrane helix</keyword>
<evidence type="ECO:0000256" key="6">
    <source>
        <dbReference type="SAM" id="Phobius"/>
    </source>
</evidence>
<dbReference type="GO" id="GO:0005886">
    <property type="term" value="C:plasma membrane"/>
    <property type="evidence" value="ECO:0007669"/>
    <property type="project" value="UniProtKB-SubCell"/>
</dbReference>
<keyword evidence="5 6" id="KW-0472">Membrane</keyword>
<proteinExistence type="predicted"/>
<evidence type="ECO:0000256" key="5">
    <source>
        <dbReference type="ARBA" id="ARBA00023136"/>
    </source>
</evidence>
<name>A0A8J3PFU7_9ACTN</name>
<gene>
    <name evidence="7" type="ORF">Cme02nite_30650</name>
</gene>
<feature type="transmembrane region" description="Helical" evidence="6">
    <location>
        <begin position="147"/>
        <end position="168"/>
    </location>
</feature>
<comment type="subcellular location">
    <subcellularLocation>
        <location evidence="1">Cell membrane</location>
        <topology evidence="1">Multi-pass membrane protein</topology>
    </subcellularLocation>
</comment>
<keyword evidence="8" id="KW-1185">Reference proteome</keyword>
<evidence type="ECO:0000256" key="4">
    <source>
        <dbReference type="ARBA" id="ARBA00022989"/>
    </source>
</evidence>
<evidence type="ECO:0000313" key="7">
    <source>
        <dbReference type="EMBL" id="GIG14733.1"/>
    </source>
</evidence>
<feature type="transmembrane region" description="Helical" evidence="6">
    <location>
        <begin position="73"/>
        <end position="93"/>
    </location>
</feature>
<protein>
    <submittedName>
        <fullName evidence="7">Amino acid transporter</fullName>
    </submittedName>
</protein>
<evidence type="ECO:0000256" key="2">
    <source>
        <dbReference type="ARBA" id="ARBA00022475"/>
    </source>
</evidence>
<dbReference type="PANTHER" id="PTHR30086:SF20">
    <property type="entry name" value="ARGININE EXPORTER PROTEIN ARGO-RELATED"/>
    <property type="match status" value="1"/>
</dbReference>
<dbReference type="Proteomes" id="UP000660339">
    <property type="component" value="Unassembled WGS sequence"/>
</dbReference>
<reference evidence="7" key="1">
    <citation type="submission" date="2021-01" db="EMBL/GenBank/DDBJ databases">
        <title>Whole genome shotgun sequence of Catellatospora methionotrophica NBRC 14553.</title>
        <authorList>
            <person name="Komaki H."/>
            <person name="Tamura T."/>
        </authorList>
    </citation>
    <scope>NUCLEOTIDE SEQUENCE</scope>
    <source>
        <strain evidence="7">NBRC 14553</strain>
    </source>
</reference>
<evidence type="ECO:0000256" key="3">
    <source>
        <dbReference type="ARBA" id="ARBA00022692"/>
    </source>
</evidence>
<keyword evidence="3 6" id="KW-0812">Transmembrane</keyword>
<feature type="transmembrane region" description="Helical" evidence="6">
    <location>
        <begin position="40"/>
        <end position="66"/>
    </location>
</feature>
<dbReference type="PANTHER" id="PTHR30086">
    <property type="entry name" value="ARGININE EXPORTER PROTEIN ARGO"/>
    <property type="match status" value="1"/>
</dbReference>
<evidence type="ECO:0000256" key="1">
    <source>
        <dbReference type="ARBA" id="ARBA00004651"/>
    </source>
</evidence>
<dbReference type="EMBL" id="BONJ01000016">
    <property type="protein sequence ID" value="GIG14733.1"/>
    <property type="molecule type" value="Genomic_DNA"/>
</dbReference>
<dbReference type="RefSeq" id="WP_166378219.1">
    <property type="nucleotide sequence ID" value="NZ_BAAATT010000007.1"/>
</dbReference>
<feature type="transmembrane region" description="Helical" evidence="6">
    <location>
        <begin position="189"/>
        <end position="207"/>
    </location>
</feature>
<dbReference type="InterPro" id="IPR001123">
    <property type="entry name" value="LeuE-type"/>
</dbReference>
<sequence length="208" mass="21330">MPTHLPLFIGTTWLLAMLPGAGQALMLRQTLHGGPRAAWASIAGTCTGLLAWTVAAAAGLSAVLLANPHAYQALRVAGGVVLAVLGLSTLRSVRRRPAFDPSPSAGVRTTGYWGAYTAGLATNLGNPKAGVFAISLLPQFVTHDGPVFASSVALGALWALVTAAWYVVFTWTVNRGRTLVSKPAVHRGLQLLTGGTLLCLGAAVALGG</sequence>
<organism evidence="7 8">
    <name type="scientific">Catellatospora methionotrophica</name>
    <dbReference type="NCBI Taxonomy" id="121620"/>
    <lineage>
        <taxon>Bacteria</taxon>
        <taxon>Bacillati</taxon>
        <taxon>Actinomycetota</taxon>
        <taxon>Actinomycetes</taxon>
        <taxon>Micromonosporales</taxon>
        <taxon>Micromonosporaceae</taxon>
        <taxon>Catellatospora</taxon>
    </lineage>
</organism>
<dbReference type="GO" id="GO:0015171">
    <property type="term" value="F:amino acid transmembrane transporter activity"/>
    <property type="evidence" value="ECO:0007669"/>
    <property type="project" value="TreeGrafter"/>
</dbReference>
<dbReference type="Pfam" id="PF01810">
    <property type="entry name" value="LysE"/>
    <property type="match status" value="1"/>
</dbReference>
<evidence type="ECO:0000313" key="8">
    <source>
        <dbReference type="Proteomes" id="UP000660339"/>
    </source>
</evidence>
<dbReference type="AlphaFoldDB" id="A0A8J3PFU7"/>